<evidence type="ECO:0000313" key="2">
    <source>
        <dbReference type="EMBL" id="MFC3679830.1"/>
    </source>
</evidence>
<feature type="chain" id="PRO_5047027941" description="Cytochrome c domain-containing protein" evidence="1">
    <location>
        <begin position="21"/>
        <end position="379"/>
    </location>
</feature>
<name>A0ABV7VQM4_9GAMM</name>
<evidence type="ECO:0000256" key="1">
    <source>
        <dbReference type="SAM" id="SignalP"/>
    </source>
</evidence>
<evidence type="ECO:0008006" key="4">
    <source>
        <dbReference type="Google" id="ProtNLM"/>
    </source>
</evidence>
<feature type="signal peptide" evidence="1">
    <location>
        <begin position="1"/>
        <end position="20"/>
    </location>
</feature>
<proteinExistence type="predicted"/>
<keyword evidence="3" id="KW-1185">Reference proteome</keyword>
<gene>
    <name evidence="2" type="ORF">ACFOMG_06860</name>
</gene>
<reference evidence="3" key="1">
    <citation type="journal article" date="2019" name="Int. J. Syst. Evol. Microbiol.">
        <title>The Global Catalogue of Microorganisms (GCM) 10K type strain sequencing project: providing services to taxonomists for standard genome sequencing and annotation.</title>
        <authorList>
            <consortium name="The Broad Institute Genomics Platform"/>
            <consortium name="The Broad Institute Genome Sequencing Center for Infectious Disease"/>
            <person name="Wu L."/>
            <person name="Ma J."/>
        </authorList>
    </citation>
    <scope>NUCLEOTIDE SEQUENCE [LARGE SCALE GENOMIC DNA]</scope>
    <source>
        <strain evidence="3">KCTC 42424</strain>
    </source>
</reference>
<sequence length="379" mass="42332">MRLSSPLWRCGAFFFLLILAGCGADKPSPSGAIAADNSPCNSPGSAVNWQALQHSRCQRLSDYRLFNGQPDQPASTNGGLYYQLSSQLFTDHARKHRYIFLPPEQRIGYQAREVLDFPPGTTLVKVFSLPDISTTEAAQTIIEIRLLIRRDSGWIFIPYRWHNELQDGVLSTAGHRQSVSFMHNTARLEFDYQAPSQLRCQTCHQHNDNGRLSFTPIGPKVRHLNRDISVDGQRINQLQHWQHLGLIKLPAPPHQLAVAPDWRDASQALQQRAKAYLDINCGHCHSDSGAAALSGLRLEYWRDVGYAHGVCNSAHGWRGGGFDIWPGRGDISSLPLRMELSEAKDRMPPLGRSVSDDSAIVLIRQWIDSLPAQDCAAIN</sequence>
<dbReference type="RefSeq" id="WP_376865620.1">
    <property type="nucleotide sequence ID" value="NZ_JBHRYB010000005.1"/>
</dbReference>
<dbReference type="Proteomes" id="UP001595722">
    <property type="component" value="Unassembled WGS sequence"/>
</dbReference>
<organism evidence="2 3">
    <name type="scientific">Bacterioplanoides pacificum</name>
    <dbReference type="NCBI Taxonomy" id="1171596"/>
    <lineage>
        <taxon>Bacteria</taxon>
        <taxon>Pseudomonadati</taxon>
        <taxon>Pseudomonadota</taxon>
        <taxon>Gammaproteobacteria</taxon>
        <taxon>Oceanospirillales</taxon>
        <taxon>Oceanospirillaceae</taxon>
        <taxon>Bacterioplanoides</taxon>
    </lineage>
</organism>
<dbReference type="EMBL" id="JBHRYB010000005">
    <property type="protein sequence ID" value="MFC3679830.1"/>
    <property type="molecule type" value="Genomic_DNA"/>
</dbReference>
<keyword evidence="1" id="KW-0732">Signal</keyword>
<dbReference type="PROSITE" id="PS51257">
    <property type="entry name" value="PROKAR_LIPOPROTEIN"/>
    <property type="match status" value="1"/>
</dbReference>
<accession>A0ABV7VQM4</accession>
<comment type="caution">
    <text evidence="2">The sequence shown here is derived from an EMBL/GenBank/DDBJ whole genome shotgun (WGS) entry which is preliminary data.</text>
</comment>
<evidence type="ECO:0000313" key="3">
    <source>
        <dbReference type="Proteomes" id="UP001595722"/>
    </source>
</evidence>
<protein>
    <recommendedName>
        <fullName evidence="4">Cytochrome c domain-containing protein</fullName>
    </recommendedName>
</protein>